<reference evidence="2 3" key="1">
    <citation type="submission" date="2018-01" db="EMBL/GenBank/DDBJ databases">
        <title>Draft genome of the type strain Pseudomonas oceani DSM 100277 isolated from the deep water in Okinawa trough, northwestern Pacific Ocean.</title>
        <authorList>
            <person name="Gomila M."/>
            <person name="Mulet M."/>
            <person name="Garcia-Valdes E."/>
            <person name="Lalucat J."/>
        </authorList>
    </citation>
    <scope>NUCLEOTIDE SEQUENCE [LARGE SCALE GENOMIC DNA]</scope>
    <source>
        <strain evidence="2 3">DSM 100277</strain>
    </source>
</reference>
<keyword evidence="1" id="KW-0472">Membrane</keyword>
<dbReference type="AlphaFoldDB" id="A0A2P4ESR6"/>
<keyword evidence="1" id="KW-0812">Transmembrane</keyword>
<evidence type="ECO:0000313" key="2">
    <source>
        <dbReference type="EMBL" id="POB02170.1"/>
    </source>
</evidence>
<name>A0A2P4ESR6_9GAMM</name>
<accession>A0A2P4ESR6</accession>
<gene>
    <name evidence="2" type="ORF">C1949_13865</name>
</gene>
<dbReference type="Proteomes" id="UP000243451">
    <property type="component" value="Unassembled WGS sequence"/>
</dbReference>
<evidence type="ECO:0008006" key="4">
    <source>
        <dbReference type="Google" id="ProtNLM"/>
    </source>
</evidence>
<evidence type="ECO:0000256" key="1">
    <source>
        <dbReference type="SAM" id="Phobius"/>
    </source>
</evidence>
<keyword evidence="1" id="KW-1133">Transmembrane helix</keyword>
<proteinExistence type="predicted"/>
<feature type="non-terminal residue" evidence="2">
    <location>
        <position position="1"/>
    </location>
</feature>
<organism evidence="2 3">
    <name type="scientific">Halopseudomonas oceani</name>
    <dbReference type="NCBI Taxonomy" id="1708783"/>
    <lineage>
        <taxon>Bacteria</taxon>
        <taxon>Pseudomonadati</taxon>
        <taxon>Pseudomonadota</taxon>
        <taxon>Gammaproteobacteria</taxon>
        <taxon>Pseudomonadales</taxon>
        <taxon>Pseudomonadaceae</taxon>
        <taxon>Halopseudomonas</taxon>
    </lineage>
</organism>
<keyword evidence="3" id="KW-1185">Reference proteome</keyword>
<dbReference type="RefSeq" id="WP_211287160.1">
    <property type="nucleotide sequence ID" value="NZ_PPSK01000014.1"/>
</dbReference>
<comment type="caution">
    <text evidence="2">The sequence shown here is derived from an EMBL/GenBank/DDBJ whole genome shotgun (WGS) entry which is preliminary data.</text>
</comment>
<sequence length="286" mass="31891">RTQSMTWDRFGYICRKASSEHTGADTVAARLGKVSDEDACSLYGHRLVANTWPAQLLTQLANMRDPERAERALAIYQRLNLGRPLDTPIKFKRALAYLSYVTLVFYAVAAIYQLKVTPAFSSVFDNLGVTPPTYLALYQAYWGVFVLAISVLILLALLSALQMRRLFQFEVNAQNRLLCCLLVIPACRRAYARTVDALQYPTLDEPAQPGEQASLIQQHLRQVEDSSMDLAVEIQTLAEVQMQAFLQACEKQLKGLTTLIAVVVIVAVMMFLSSAYSPIFSLGEAI</sequence>
<evidence type="ECO:0000313" key="3">
    <source>
        <dbReference type="Proteomes" id="UP000243451"/>
    </source>
</evidence>
<feature type="transmembrane region" description="Helical" evidence="1">
    <location>
        <begin position="256"/>
        <end position="276"/>
    </location>
</feature>
<feature type="transmembrane region" description="Helical" evidence="1">
    <location>
        <begin position="134"/>
        <end position="158"/>
    </location>
</feature>
<feature type="transmembrane region" description="Helical" evidence="1">
    <location>
        <begin position="94"/>
        <end position="114"/>
    </location>
</feature>
<protein>
    <recommendedName>
        <fullName evidence="4">Type II secretion system protein GspF domain-containing protein</fullName>
    </recommendedName>
</protein>
<dbReference type="EMBL" id="PPSK01000014">
    <property type="protein sequence ID" value="POB02170.1"/>
    <property type="molecule type" value="Genomic_DNA"/>
</dbReference>